<feature type="chain" id="PRO_5043796657" description="Lipase domain-containing protein" evidence="5">
    <location>
        <begin position="20"/>
        <end position="298"/>
    </location>
</feature>
<evidence type="ECO:0000256" key="5">
    <source>
        <dbReference type="SAM" id="SignalP"/>
    </source>
</evidence>
<keyword evidence="3" id="KW-0964">Secreted</keyword>
<dbReference type="PANTHER" id="PTHR11610:SF150">
    <property type="entry name" value="FI01825P-RELATED"/>
    <property type="match status" value="1"/>
</dbReference>
<evidence type="ECO:0000259" key="6">
    <source>
        <dbReference type="Pfam" id="PF00151"/>
    </source>
</evidence>
<evidence type="ECO:0000256" key="1">
    <source>
        <dbReference type="ARBA" id="ARBA00004613"/>
    </source>
</evidence>
<feature type="signal peptide" evidence="5">
    <location>
        <begin position="1"/>
        <end position="19"/>
    </location>
</feature>
<gene>
    <name evidence="7" type="ORF">LNINA_LOCUS4311</name>
</gene>
<dbReference type="PANTHER" id="PTHR11610">
    <property type="entry name" value="LIPASE"/>
    <property type="match status" value="1"/>
</dbReference>
<dbReference type="GO" id="GO:0005615">
    <property type="term" value="C:extracellular space"/>
    <property type="evidence" value="ECO:0007669"/>
    <property type="project" value="TreeGrafter"/>
</dbReference>
<feature type="domain" description="Lipase" evidence="6">
    <location>
        <begin position="21"/>
        <end position="268"/>
    </location>
</feature>
<comment type="subcellular location">
    <subcellularLocation>
        <location evidence="1">Secreted</location>
    </subcellularLocation>
</comment>
<reference evidence="7 8" key="1">
    <citation type="submission" date="2023-11" db="EMBL/GenBank/DDBJ databases">
        <authorList>
            <person name="Okamura Y."/>
        </authorList>
    </citation>
    <scope>NUCLEOTIDE SEQUENCE [LARGE SCALE GENOMIC DNA]</scope>
</reference>
<accession>A0AAV1J8N5</accession>
<evidence type="ECO:0000256" key="4">
    <source>
        <dbReference type="RuleBase" id="RU004262"/>
    </source>
</evidence>
<dbReference type="PRINTS" id="PR00821">
    <property type="entry name" value="TAGLIPASE"/>
</dbReference>
<name>A0AAV1J8N5_9NEOP</name>
<comment type="similarity">
    <text evidence="2 4">Belongs to the AB hydrolase superfamily. Lipase family.</text>
</comment>
<comment type="caution">
    <text evidence="7">The sequence shown here is derived from an EMBL/GenBank/DDBJ whole genome shotgun (WGS) entry which is preliminary data.</text>
</comment>
<dbReference type="GO" id="GO:0016298">
    <property type="term" value="F:lipase activity"/>
    <property type="evidence" value="ECO:0007669"/>
    <property type="project" value="InterPro"/>
</dbReference>
<keyword evidence="8" id="KW-1185">Reference proteome</keyword>
<dbReference type="Gene3D" id="3.40.50.1820">
    <property type="entry name" value="alpha/beta hydrolase"/>
    <property type="match status" value="1"/>
</dbReference>
<evidence type="ECO:0000256" key="2">
    <source>
        <dbReference type="ARBA" id="ARBA00010701"/>
    </source>
</evidence>
<dbReference type="AlphaFoldDB" id="A0AAV1J8N5"/>
<proteinExistence type="inferred from homology"/>
<evidence type="ECO:0000256" key="3">
    <source>
        <dbReference type="ARBA" id="ARBA00022525"/>
    </source>
</evidence>
<protein>
    <recommendedName>
        <fullName evidence="6">Lipase domain-containing protein</fullName>
    </recommendedName>
</protein>
<dbReference type="InterPro" id="IPR000734">
    <property type="entry name" value="TAG_lipase"/>
</dbReference>
<dbReference type="GO" id="GO:0016042">
    <property type="term" value="P:lipid catabolic process"/>
    <property type="evidence" value="ECO:0007669"/>
    <property type="project" value="TreeGrafter"/>
</dbReference>
<evidence type="ECO:0000313" key="7">
    <source>
        <dbReference type="EMBL" id="CAK1544580.1"/>
    </source>
</evidence>
<evidence type="ECO:0000313" key="8">
    <source>
        <dbReference type="Proteomes" id="UP001497472"/>
    </source>
</evidence>
<dbReference type="EMBL" id="CAVLEF010000005">
    <property type="protein sequence ID" value="CAK1544580.1"/>
    <property type="molecule type" value="Genomic_DNA"/>
</dbReference>
<keyword evidence="5" id="KW-0732">Signal</keyword>
<dbReference type="InterPro" id="IPR029058">
    <property type="entry name" value="AB_hydrolase_fold"/>
</dbReference>
<dbReference type="Proteomes" id="UP001497472">
    <property type="component" value="Unassembled WGS sequence"/>
</dbReference>
<dbReference type="InterPro" id="IPR013818">
    <property type="entry name" value="Lipase"/>
</dbReference>
<dbReference type="Pfam" id="PF00151">
    <property type="entry name" value="Lipase"/>
    <property type="match status" value="1"/>
</dbReference>
<dbReference type="GO" id="GO:0017171">
    <property type="term" value="F:serine hydrolase activity"/>
    <property type="evidence" value="ECO:0007669"/>
    <property type="project" value="TreeGrafter"/>
</dbReference>
<sequence>MSWTIRCLLFLSAALAVQGFPMRENDVIFHLFTRDNPTRSQPLLPSIASISMSLFSNARKTIIAIHSYEDNVEGNFAAFVVPAHLAAENVNVLAVDWRHGSFGYSAGVANVPQLGDLIAKFADLLSDNFGYSANMIRIVGVGLGAHAAGVGARKIKGNVPHIVALDPPLLGWSLNPNKLSKNDADLVEVLHTTATNYGYGDPLGHVDFYANGGRAQPMCGDNTPCSHAYAYVFYAESINADTEGGAKFIGTKCASYEETVEQKCTGSRDATFGGIAVKSGVSGIYSFATNVRQPFAQG</sequence>
<organism evidence="7 8">
    <name type="scientific">Leptosia nina</name>
    <dbReference type="NCBI Taxonomy" id="320188"/>
    <lineage>
        <taxon>Eukaryota</taxon>
        <taxon>Metazoa</taxon>
        <taxon>Ecdysozoa</taxon>
        <taxon>Arthropoda</taxon>
        <taxon>Hexapoda</taxon>
        <taxon>Insecta</taxon>
        <taxon>Pterygota</taxon>
        <taxon>Neoptera</taxon>
        <taxon>Endopterygota</taxon>
        <taxon>Lepidoptera</taxon>
        <taxon>Glossata</taxon>
        <taxon>Ditrysia</taxon>
        <taxon>Papilionoidea</taxon>
        <taxon>Pieridae</taxon>
        <taxon>Pierinae</taxon>
        <taxon>Leptosia</taxon>
    </lineage>
</organism>
<dbReference type="SUPFAM" id="SSF53474">
    <property type="entry name" value="alpha/beta-Hydrolases"/>
    <property type="match status" value="1"/>
</dbReference>